<dbReference type="InterPro" id="IPR036259">
    <property type="entry name" value="MFS_trans_sf"/>
</dbReference>
<dbReference type="SUPFAM" id="SSF103473">
    <property type="entry name" value="MFS general substrate transporter"/>
    <property type="match status" value="1"/>
</dbReference>
<evidence type="ECO:0000256" key="5">
    <source>
        <dbReference type="SAM" id="MobiDB-lite"/>
    </source>
</evidence>
<feature type="transmembrane region" description="Helical" evidence="6">
    <location>
        <begin position="198"/>
        <end position="217"/>
    </location>
</feature>
<gene>
    <name evidence="8" type="ORF">OEA41_003279</name>
</gene>
<reference evidence="8" key="1">
    <citation type="submission" date="2022-11" db="EMBL/GenBank/DDBJ databases">
        <title>Chromosomal genome sequence assembly and mating type (MAT) locus characterization of the leprose asexual lichenized fungus Lepraria neglecta (Nyl.) Erichsen.</title>
        <authorList>
            <person name="Allen J.L."/>
            <person name="Pfeffer B."/>
        </authorList>
    </citation>
    <scope>NUCLEOTIDE SEQUENCE</scope>
    <source>
        <strain evidence="8">Allen 5258</strain>
    </source>
</reference>
<name>A0AAD9Z4E0_9LECA</name>
<dbReference type="PANTHER" id="PTHR23501:SF199">
    <property type="entry name" value="MFS EFFLUX TRANSPORTER INPD-RELATED"/>
    <property type="match status" value="1"/>
</dbReference>
<feature type="transmembrane region" description="Helical" evidence="6">
    <location>
        <begin position="71"/>
        <end position="94"/>
    </location>
</feature>
<evidence type="ECO:0000256" key="1">
    <source>
        <dbReference type="ARBA" id="ARBA00004141"/>
    </source>
</evidence>
<feature type="transmembrane region" description="Helical" evidence="6">
    <location>
        <begin position="302"/>
        <end position="323"/>
    </location>
</feature>
<accession>A0AAD9Z4E0</accession>
<feature type="compositionally biased region" description="Polar residues" evidence="5">
    <location>
        <begin position="7"/>
        <end position="28"/>
    </location>
</feature>
<keyword evidence="3 6" id="KW-1133">Transmembrane helix</keyword>
<comment type="caution">
    <text evidence="8">The sequence shown here is derived from an EMBL/GenBank/DDBJ whole genome shotgun (WGS) entry which is preliminary data.</text>
</comment>
<protein>
    <recommendedName>
        <fullName evidence="7">Major facilitator superfamily (MFS) profile domain-containing protein</fullName>
    </recommendedName>
</protein>
<feature type="region of interest" description="Disordered" evidence="5">
    <location>
        <begin position="1"/>
        <end position="38"/>
    </location>
</feature>
<evidence type="ECO:0000256" key="2">
    <source>
        <dbReference type="ARBA" id="ARBA00022692"/>
    </source>
</evidence>
<feature type="transmembrane region" description="Helical" evidence="6">
    <location>
        <begin position="229"/>
        <end position="252"/>
    </location>
</feature>
<dbReference type="PROSITE" id="PS50850">
    <property type="entry name" value="MFS"/>
    <property type="match status" value="1"/>
</dbReference>
<dbReference type="EMBL" id="JASNWA010000008">
    <property type="protein sequence ID" value="KAK3171195.1"/>
    <property type="molecule type" value="Genomic_DNA"/>
</dbReference>
<sequence length="333" mass="35848">MIAGDLASNTNNKGTENFMAQATTTTEMSEARESEETIDVEKVATTETDPETTAILAPEVTLQLPKKQRAIMCLALALGIFLISIDETVIVTAIPRITDDFHSIQDVGCVFPTFNELSYLKIPIYFQVVLRTSPLQSGIRSIPQLVGALLFSLLAGIFVRKTGFFAPIITASIIITSVACGLLSLLQPNSGPDMWIGFQLLVGIGIGLGMQQAAVIVQQTLKQEDIPLGIAAVTFCQASGPAIMVSVAQGVFSQRLAWNLEGMIPGLTRSVIYNTGATNLTALVPASQQVTVIDAVNRALVWVWYSCTIMAALSVLGATGMDWRKLNQLRKEK</sequence>
<dbReference type="InterPro" id="IPR020846">
    <property type="entry name" value="MFS_dom"/>
</dbReference>
<evidence type="ECO:0000313" key="9">
    <source>
        <dbReference type="Proteomes" id="UP001276659"/>
    </source>
</evidence>
<dbReference type="Gene3D" id="1.20.1250.20">
    <property type="entry name" value="MFS general substrate transporter like domains"/>
    <property type="match status" value="1"/>
</dbReference>
<evidence type="ECO:0000259" key="7">
    <source>
        <dbReference type="PROSITE" id="PS50850"/>
    </source>
</evidence>
<dbReference type="GO" id="GO:0005886">
    <property type="term" value="C:plasma membrane"/>
    <property type="evidence" value="ECO:0007669"/>
    <property type="project" value="TreeGrafter"/>
</dbReference>
<evidence type="ECO:0000256" key="6">
    <source>
        <dbReference type="SAM" id="Phobius"/>
    </source>
</evidence>
<dbReference type="GO" id="GO:0012505">
    <property type="term" value="C:endomembrane system"/>
    <property type="evidence" value="ECO:0007669"/>
    <property type="project" value="UniProtKB-SubCell"/>
</dbReference>
<organism evidence="8 9">
    <name type="scientific">Lepraria neglecta</name>
    <dbReference type="NCBI Taxonomy" id="209136"/>
    <lineage>
        <taxon>Eukaryota</taxon>
        <taxon>Fungi</taxon>
        <taxon>Dikarya</taxon>
        <taxon>Ascomycota</taxon>
        <taxon>Pezizomycotina</taxon>
        <taxon>Lecanoromycetes</taxon>
        <taxon>OSLEUM clade</taxon>
        <taxon>Lecanoromycetidae</taxon>
        <taxon>Lecanorales</taxon>
        <taxon>Lecanorineae</taxon>
        <taxon>Stereocaulaceae</taxon>
        <taxon>Lepraria</taxon>
    </lineage>
</organism>
<dbReference type="InterPro" id="IPR011701">
    <property type="entry name" value="MFS"/>
</dbReference>
<dbReference type="Pfam" id="PF07690">
    <property type="entry name" value="MFS_1"/>
    <property type="match status" value="1"/>
</dbReference>
<dbReference type="AlphaFoldDB" id="A0AAD9Z4E0"/>
<feature type="domain" description="Major facilitator superfamily (MFS) profile" evidence="7">
    <location>
        <begin position="72"/>
        <end position="333"/>
    </location>
</feature>
<evidence type="ECO:0000313" key="8">
    <source>
        <dbReference type="EMBL" id="KAK3171195.1"/>
    </source>
</evidence>
<dbReference type="GO" id="GO:0022857">
    <property type="term" value="F:transmembrane transporter activity"/>
    <property type="evidence" value="ECO:0007669"/>
    <property type="project" value="InterPro"/>
</dbReference>
<dbReference type="PANTHER" id="PTHR23501">
    <property type="entry name" value="MAJOR FACILITATOR SUPERFAMILY"/>
    <property type="match status" value="1"/>
</dbReference>
<feature type="compositionally biased region" description="Basic and acidic residues" evidence="5">
    <location>
        <begin position="29"/>
        <end position="38"/>
    </location>
</feature>
<keyword evidence="2 6" id="KW-0812">Transmembrane</keyword>
<comment type="subcellular location">
    <subcellularLocation>
        <location evidence="1">Membrane</location>
        <topology evidence="1">Multi-pass membrane protein</topology>
    </subcellularLocation>
</comment>
<keyword evidence="4 6" id="KW-0472">Membrane</keyword>
<feature type="transmembrane region" description="Helical" evidence="6">
    <location>
        <begin position="141"/>
        <end position="159"/>
    </location>
</feature>
<evidence type="ECO:0000256" key="4">
    <source>
        <dbReference type="ARBA" id="ARBA00023136"/>
    </source>
</evidence>
<keyword evidence="9" id="KW-1185">Reference proteome</keyword>
<dbReference type="Proteomes" id="UP001276659">
    <property type="component" value="Unassembled WGS sequence"/>
</dbReference>
<evidence type="ECO:0000256" key="3">
    <source>
        <dbReference type="ARBA" id="ARBA00022989"/>
    </source>
</evidence>
<feature type="transmembrane region" description="Helical" evidence="6">
    <location>
        <begin position="164"/>
        <end position="186"/>
    </location>
</feature>
<proteinExistence type="predicted"/>